<reference evidence="1 2" key="1">
    <citation type="submission" date="2010-12" db="EMBL/GenBank/DDBJ databases">
        <title>Whole genome sequence of Anaerolinea thermophila UNI-1.</title>
        <authorList>
            <person name="Narita-Yamada S."/>
            <person name="Kishi E."/>
            <person name="Watanabe Y."/>
            <person name="Takasaki K."/>
            <person name="Ankai A."/>
            <person name="Oguchi A."/>
            <person name="Fukui S."/>
            <person name="Takahashi M."/>
            <person name="Yashiro I."/>
            <person name="Hosoyama A."/>
            <person name="Sekiguchi Y."/>
            <person name="Hanada S."/>
            <person name="Fujita N."/>
        </authorList>
    </citation>
    <scope>NUCLEOTIDE SEQUENCE [LARGE SCALE GENOMIC DNA]</scope>
    <source>
        <strain evidence="2">DSM 14523 / JCM 11388 / NBRC 100420 / UNI-1</strain>
    </source>
</reference>
<evidence type="ECO:0008006" key="3">
    <source>
        <dbReference type="Google" id="ProtNLM"/>
    </source>
</evidence>
<dbReference type="Proteomes" id="UP000008922">
    <property type="component" value="Chromosome"/>
</dbReference>
<gene>
    <name evidence="1" type="ordered locus">ANT_04110</name>
</gene>
<name>E8N0Q0_ANATU</name>
<sequence>MNLPRHPLRVNVGFLLNAPVGYSRDIHFEFPLVQLEGDFLVSEFNGLLRVSRTPQGILSQCDFQGYTEVECVRCLSPFPQFVHTVFSELYAFNRRSLTESNLLFPENGYLELESLVREYLILEIPISPVCRPDCKGLCPVCGENLNLRLCEHSILPSQV</sequence>
<keyword evidence="2" id="KW-1185">Reference proteome</keyword>
<dbReference type="PANTHER" id="PTHR34374:SF1">
    <property type="entry name" value="LARGE RIBOSOMAL RNA SUBUNIT ACCUMULATION PROTEIN YCED HOMOLOG 1, CHLOROPLASTIC"/>
    <property type="match status" value="1"/>
</dbReference>
<dbReference type="EMBL" id="AP012029">
    <property type="protein sequence ID" value="BAJ62445.1"/>
    <property type="molecule type" value="Genomic_DNA"/>
</dbReference>
<dbReference type="eggNOG" id="COG1399">
    <property type="taxonomic scope" value="Bacteria"/>
</dbReference>
<dbReference type="RefSeq" id="WP_013558841.1">
    <property type="nucleotide sequence ID" value="NC_014960.1"/>
</dbReference>
<dbReference type="InParanoid" id="E8N0Q0"/>
<dbReference type="KEGG" id="atm:ANT_04110"/>
<accession>E8N0Q0</accession>
<dbReference type="STRING" id="926569.ANT_04110"/>
<dbReference type="InterPro" id="IPR003772">
    <property type="entry name" value="YceD"/>
</dbReference>
<proteinExistence type="predicted"/>
<dbReference type="AlphaFoldDB" id="E8N0Q0"/>
<dbReference type="OrthoDB" id="9790372at2"/>
<organism evidence="1 2">
    <name type="scientific">Anaerolinea thermophila (strain DSM 14523 / JCM 11388 / NBRC 100420 / UNI-1)</name>
    <dbReference type="NCBI Taxonomy" id="926569"/>
    <lineage>
        <taxon>Bacteria</taxon>
        <taxon>Bacillati</taxon>
        <taxon>Chloroflexota</taxon>
        <taxon>Anaerolineae</taxon>
        <taxon>Anaerolineales</taxon>
        <taxon>Anaerolineaceae</taxon>
        <taxon>Anaerolinea</taxon>
    </lineage>
</organism>
<dbReference type="PANTHER" id="PTHR34374">
    <property type="entry name" value="LARGE RIBOSOMAL RNA SUBUNIT ACCUMULATION PROTEIN YCED HOMOLOG 1, CHLOROPLASTIC"/>
    <property type="match status" value="1"/>
</dbReference>
<evidence type="ECO:0000313" key="1">
    <source>
        <dbReference type="EMBL" id="BAJ62445.1"/>
    </source>
</evidence>
<evidence type="ECO:0000313" key="2">
    <source>
        <dbReference type="Proteomes" id="UP000008922"/>
    </source>
</evidence>
<dbReference type="HOGENOM" id="CLU_100236_2_0_0"/>
<dbReference type="Pfam" id="PF02620">
    <property type="entry name" value="YceD"/>
    <property type="match status" value="1"/>
</dbReference>
<protein>
    <recommendedName>
        <fullName evidence="3">DUF177 domain-containing protein</fullName>
    </recommendedName>
</protein>